<evidence type="ECO:0000313" key="4">
    <source>
        <dbReference type="EMBL" id="KQH75100.1"/>
    </source>
</evidence>
<proteinExistence type="predicted"/>
<name>A0A0Q2WZW7_MYCGO</name>
<evidence type="ECO:0000256" key="2">
    <source>
        <dbReference type="SAM" id="SignalP"/>
    </source>
</evidence>
<gene>
    <name evidence="4" type="ORF">AO501_26190</name>
</gene>
<dbReference type="Pfam" id="PF04536">
    <property type="entry name" value="TPM_phosphatase"/>
    <property type="match status" value="1"/>
</dbReference>
<dbReference type="STRING" id="1778.A9W97_30945"/>
<reference evidence="4 5" key="1">
    <citation type="submission" date="2015-10" db="EMBL/GenBank/DDBJ databases">
        <title>Mycobacterium gordonae draft genome assembly.</title>
        <authorList>
            <person name="Ustinova V."/>
            <person name="Smirnova T."/>
            <person name="Blagodatskikh K."/>
            <person name="Varlamov D."/>
            <person name="Larionova E."/>
            <person name="Chernousova L."/>
        </authorList>
    </citation>
    <scope>NUCLEOTIDE SEQUENCE [LARGE SCALE GENOMIC DNA]</scope>
    <source>
        <strain evidence="4 5">CTRI 14-8773</strain>
    </source>
</reference>
<evidence type="ECO:0000313" key="5">
    <source>
        <dbReference type="Proteomes" id="UP000051677"/>
    </source>
</evidence>
<dbReference type="InterPro" id="IPR007621">
    <property type="entry name" value="TPM_dom"/>
</dbReference>
<feature type="transmembrane region" description="Helical" evidence="1">
    <location>
        <begin position="162"/>
        <end position="183"/>
    </location>
</feature>
<comment type="caution">
    <text evidence="4">The sequence shown here is derived from an EMBL/GenBank/DDBJ whole genome shotgun (WGS) entry which is preliminary data.</text>
</comment>
<sequence length="302" mass="31842">MRIVRLFAVVLSVLAASLLLATPSGAQPPSKLTDHITDTTGALTNSDRAAVSSALDRLYRDKHIQLWVVYVDNFSRFKPENWADRTREATGMGGNDALLAVATNTKLYAFSAPGVAAGQLSSLQSTQIGPAVSAKNWSGAAVAAADGLNSTTTSSQAPSKRIWPLVAVGVGVVVLVVLLLLLYRRHRRRRAGRGIEAGSGQVNIEGPVNSAGPALSTADARLRQISDYAAKHRQHIGADAKARFEDAKRHLATAHAKAATNEREAVAHANQASILAAQAQTLANSDVLAAHRTRGPRGSASR</sequence>
<dbReference type="AlphaFoldDB" id="A0A0Q2WZW7"/>
<feature type="chain" id="PRO_5006199514" description="TPM domain-containing protein" evidence="2">
    <location>
        <begin position="27"/>
        <end position="302"/>
    </location>
</feature>
<keyword evidence="2" id="KW-0732">Signal</keyword>
<dbReference type="Proteomes" id="UP000051677">
    <property type="component" value="Unassembled WGS sequence"/>
</dbReference>
<protein>
    <recommendedName>
        <fullName evidence="3">TPM domain-containing protein</fullName>
    </recommendedName>
</protein>
<accession>A0A0Q2WZW7</accession>
<organism evidence="4 5">
    <name type="scientific">Mycobacterium gordonae</name>
    <dbReference type="NCBI Taxonomy" id="1778"/>
    <lineage>
        <taxon>Bacteria</taxon>
        <taxon>Bacillati</taxon>
        <taxon>Actinomycetota</taxon>
        <taxon>Actinomycetes</taxon>
        <taxon>Mycobacteriales</taxon>
        <taxon>Mycobacteriaceae</taxon>
        <taxon>Mycobacterium</taxon>
    </lineage>
</organism>
<dbReference type="OrthoDB" id="5105562at2"/>
<dbReference type="Gene3D" id="3.10.310.50">
    <property type="match status" value="1"/>
</dbReference>
<dbReference type="EMBL" id="LKTM01000388">
    <property type="protein sequence ID" value="KQH75100.1"/>
    <property type="molecule type" value="Genomic_DNA"/>
</dbReference>
<dbReference type="RefSeq" id="WP_055581924.1">
    <property type="nucleotide sequence ID" value="NZ_LKTM01000388.1"/>
</dbReference>
<feature type="signal peptide" evidence="2">
    <location>
        <begin position="1"/>
        <end position="26"/>
    </location>
</feature>
<evidence type="ECO:0000259" key="3">
    <source>
        <dbReference type="Pfam" id="PF04536"/>
    </source>
</evidence>
<keyword evidence="1" id="KW-1133">Transmembrane helix</keyword>
<evidence type="ECO:0000256" key="1">
    <source>
        <dbReference type="SAM" id="Phobius"/>
    </source>
</evidence>
<keyword evidence="1" id="KW-0812">Transmembrane</keyword>
<feature type="domain" description="TPM" evidence="3">
    <location>
        <begin position="36"/>
        <end position="149"/>
    </location>
</feature>
<keyword evidence="1" id="KW-0472">Membrane</keyword>